<dbReference type="SUPFAM" id="SSF101898">
    <property type="entry name" value="NHL repeat"/>
    <property type="match status" value="1"/>
</dbReference>
<evidence type="ECO:0000256" key="1">
    <source>
        <dbReference type="ARBA" id="ARBA00022737"/>
    </source>
</evidence>
<dbReference type="Pfam" id="PF17170">
    <property type="entry name" value="DUF5128"/>
    <property type="match status" value="1"/>
</dbReference>
<dbReference type="Gene3D" id="2.40.10.500">
    <property type="match status" value="2"/>
</dbReference>
<accession>A0A1M6DUX6</accession>
<dbReference type="OrthoDB" id="9774579at2"/>
<dbReference type="AlphaFoldDB" id="A0A1M6DUX6"/>
<feature type="repeat" description="NHL" evidence="2">
    <location>
        <begin position="252"/>
        <end position="295"/>
    </location>
</feature>
<dbReference type="InterPro" id="IPR011042">
    <property type="entry name" value="6-blade_b-propeller_TolB-like"/>
</dbReference>
<dbReference type="Gene3D" id="2.120.10.30">
    <property type="entry name" value="TolB, C-terminal domain"/>
    <property type="match status" value="1"/>
</dbReference>
<protein>
    <submittedName>
        <fullName evidence="3">NHL repeat-containing protein</fullName>
    </submittedName>
</protein>
<feature type="repeat" description="NHL" evidence="2">
    <location>
        <begin position="205"/>
        <end position="248"/>
    </location>
</feature>
<dbReference type="InterPro" id="IPR001258">
    <property type="entry name" value="NHL_repeat"/>
</dbReference>
<keyword evidence="4" id="KW-1185">Reference proteome</keyword>
<sequence length="352" mass="39573">MFFKYARFFLLVILVSMFLGLLGCAKHSVEPKLLVEEKIVWPPAPLEPRIEWVRNIAQLQDETEKGFWGRVKEFFIGPQIAEIVRPYGVATDYGDRLFIADTGASRVHVVGREDGSYSFISGTEDVPLQTPIAMAYVGNDELFITDSSQGTVLRYNLREKTLQPLMPYRLQRPTGIAYSWCTKLLFVTDTAAHQVVAFDRNGVEKLRIGSRGTGEGQFNYPTDIWVDMNGQIYVTDALNARIQMFSVEGGYIGSFGQPGDTPGSFAKPKGVTVDPAGHIYVADALFDAVQIFDAKGKLLMSFGDNGHRSGQFWMPSGIFADRRGYIYVTDTYNRRIQVFRHVNCTMNHDCSR</sequence>
<dbReference type="PANTHER" id="PTHR24104:SF25">
    <property type="entry name" value="PROTEIN LIN-41"/>
    <property type="match status" value="1"/>
</dbReference>
<dbReference type="GO" id="GO:0008270">
    <property type="term" value="F:zinc ion binding"/>
    <property type="evidence" value="ECO:0007669"/>
    <property type="project" value="UniProtKB-KW"/>
</dbReference>
<feature type="repeat" description="NHL" evidence="2">
    <location>
        <begin position="299"/>
        <end position="342"/>
    </location>
</feature>
<evidence type="ECO:0000313" key="4">
    <source>
        <dbReference type="Proteomes" id="UP000184171"/>
    </source>
</evidence>
<evidence type="ECO:0000256" key="2">
    <source>
        <dbReference type="PROSITE-ProRule" id="PRU00504"/>
    </source>
</evidence>
<proteinExistence type="predicted"/>
<dbReference type="Pfam" id="PF01436">
    <property type="entry name" value="NHL"/>
    <property type="match status" value="2"/>
</dbReference>
<dbReference type="EMBL" id="FQZT01000002">
    <property type="protein sequence ID" value="SHI77032.1"/>
    <property type="molecule type" value="Genomic_DNA"/>
</dbReference>
<gene>
    <name evidence="3" type="ORF">SAMN02745165_00815</name>
</gene>
<evidence type="ECO:0000313" key="3">
    <source>
        <dbReference type="EMBL" id="SHI77032.1"/>
    </source>
</evidence>
<keyword evidence="1" id="KW-0677">Repeat</keyword>
<reference evidence="3 4" key="1">
    <citation type="submission" date="2016-11" db="EMBL/GenBank/DDBJ databases">
        <authorList>
            <person name="Jaros S."/>
            <person name="Januszkiewicz K."/>
            <person name="Wedrychowicz H."/>
        </authorList>
    </citation>
    <scope>NUCLEOTIDE SEQUENCE [LARGE SCALE GENOMIC DNA]</scope>
    <source>
        <strain evidence="3 4">DSM 5091</strain>
    </source>
</reference>
<dbReference type="Proteomes" id="UP000184171">
    <property type="component" value="Unassembled WGS sequence"/>
</dbReference>
<dbReference type="PANTHER" id="PTHR24104">
    <property type="entry name" value="E3 UBIQUITIN-PROTEIN LIGASE NHLRC1-RELATED"/>
    <property type="match status" value="1"/>
</dbReference>
<name>A0A1M6DUX6_MALRU</name>
<dbReference type="InterPro" id="IPR050952">
    <property type="entry name" value="TRIM-NHL_E3_ligases"/>
</dbReference>
<dbReference type="PROSITE" id="PS51257">
    <property type="entry name" value="PROKAR_LIPOPROTEIN"/>
    <property type="match status" value="1"/>
</dbReference>
<dbReference type="STRING" id="1122189.SAMN02745165_00815"/>
<organism evidence="3 4">
    <name type="scientific">Malonomonas rubra DSM 5091</name>
    <dbReference type="NCBI Taxonomy" id="1122189"/>
    <lineage>
        <taxon>Bacteria</taxon>
        <taxon>Pseudomonadati</taxon>
        <taxon>Thermodesulfobacteriota</taxon>
        <taxon>Desulfuromonadia</taxon>
        <taxon>Desulfuromonadales</taxon>
        <taxon>Geopsychrobacteraceae</taxon>
        <taxon>Malonomonas</taxon>
    </lineage>
</organism>
<dbReference type="PROSITE" id="PS51125">
    <property type="entry name" value="NHL"/>
    <property type="match status" value="3"/>
</dbReference>
<dbReference type="RefSeq" id="WP_072905860.1">
    <property type="nucleotide sequence ID" value="NZ_FQZT01000002.1"/>
</dbReference>